<dbReference type="KEGG" id="csy:CENSYa_0855"/>
<evidence type="ECO:0000313" key="1">
    <source>
        <dbReference type="EMBL" id="ABK77488.1"/>
    </source>
</evidence>
<reference evidence="1 2" key="1">
    <citation type="journal article" date="2006" name="Proc. Natl. Acad. Sci. U.S.A.">
        <title>Genomic analysis of the uncultivated marine crenarchaeote Cenarchaeum symbiosum.</title>
        <authorList>
            <person name="Hallam S.J."/>
            <person name="Konstantinidis K.T."/>
            <person name="Putnam N."/>
            <person name="Schleper C."/>
            <person name="Watanabe Y."/>
            <person name="Sugahara J."/>
            <person name="Preston C."/>
            <person name="de la Torre J."/>
            <person name="Richardson P.M."/>
            <person name="DeLong E.F."/>
        </authorList>
    </citation>
    <scope>NUCLEOTIDE SEQUENCE [LARGE SCALE GENOMIC DNA]</scope>
    <source>
        <strain evidence="2">A</strain>
    </source>
</reference>
<gene>
    <name evidence="1" type="ordered locus">CENSYa_0855</name>
</gene>
<organism evidence="1 2">
    <name type="scientific">Cenarchaeum symbiosum (strain A)</name>
    <dbReference type="NCBI Taxonomy" id="414004"/>
    <lineage>
        <taxon>Archaea</taxon>
        <taxon>Nitrososphaerota</taxon>
        <taxon>Candidatus Cenarchaeales</taxon>
        <taxon>Candidatus Cenarchaeaceae</taxon>
        <taxon>Candidatus Cenarchaeum</taxon>
    </lineage>
</organism>
<dbReference type="EnsemblBacteria" id="ABK77488">
    <property type="protein sequence ID" value="ABK77488"/>
    <property type="gene ID" value="CENSYa_0855"/>
</dbReference>
<keyword evidence="2" id="KW-1185">Reference proteome</keyword>
<name>A0RVX1_CENSY</name>
<dbReference type="EMBL" id="DP000238">
    <property type="protein sequence ID" value="ABK77488.1"/>
    <property type="molecule type" value="Genomic_DNA"/>
</dbReference>
<protein>
    <submittedName>
        <fullName evidence="1">Uncharacterized protein</fullName>
    </submittedName>
</protein>
<dbReference type="HOGENOM" id="CLU_1405926_0_0_2"/>
<sequence>MEHKLAGFIKYLEGKGMLDFGAIDYTTKICSDEDFDNQTRLRRYVGLAEEFGLGRKYKLKNRGRSWRKLIKEYHGADFNRSEGWRMLMGDYREIAENRRELYDPVEAHLPESFREEEFLALVEGKDDDWLYVATEALKLAIDERWNENLIDSVECLASKMVKGEYTPYTKEYIVGVVGDLEAAGLVKVPVPQA</sequence>
<accession>A0RVX1</accession>
<dbReference type="Proteomes" id="UP000000758">
    <property type="component" value="Chromosome"/>
</dbReference>
<dbReference type="AlphaFoldDB" id="A0RVX1"/>
<evidence type="ECO:0000313" key="2">
    <source>
        <dbReference type="Proteomes" id="UP000000758"/>
    </source>
</evidence>
<proteinExistence type="predicted"/>